<feature type="domain" description="Helicase HerA central" evidence="1">
    <location>
        <begin position="143"/>
        <end position="337"/>
    </location>
</feature>
<dbReference type="CDD" id="cd01127">
    <property type="entry name" value="TrwB_TraG_TraD_VirD4"/>
    <property type="match status" value="1"/>
</dbReference>
<evidence type="ECO:0000313" key="3">
    <source>
        <dbReference type="Proteomes" id="UP001207408"/>
    </source>
</evidence>
<keyword evidence="2" id="KW-0547">Nucleotide-binding</keyword>
<accession>A0AAE3MDE7</accession>
<comment type="caution">
    <text evidence="2">The sequence shown here is derived from an EMBL/GenBank/DDBJ whole genome shotgun (WGS) entry which is preliminary data.</text>
</comment>
<dbReference type="InterPro" id="IPR027417">
    <property type="entry name" value="P-loop_NTPase"/>
</dbReference>
<dbReference type="InterPro" id="IPR002789">
    <property type="entry name" value="HerA_central"/>
</dbReference>
<dbReference type="EMBL" id="JAPDPI010000014">
    <property type="protein sequence ID" value="MCW3805669.1"/>
    <property type="molecule type" value="Genomic_DNA"/>
</dbReference>
<dbReference type="PANTHER" id="PTHR42957:SF1">
    <property type="entry name" value="HELICASE MJ1565-RELATED"/>
    <property type="match status" value="1"/>
</dbReference>
<dbReference type="RefSeq" id="WP_301199038.1">
    <property type="nucleotide sequence ID" value="NZ_JAPDPI010000014.1"/>
</dbReference>
<organism evidence="2 3">
    <name type="scientific">Plebeiibacterium marinum</name>
    <dbReference type="NCBI Taxonomy" id="2992111"/>
    <lineage>
        <taxon>Bacteria</taxon>
        <taxon>Pseudomonadati</taxon>
        <taxon>Bacteroidota</taxon>
        <taxon>Bacteroidia</taxon>
        <taxon>Marinilabiliales</taxon>
        <taxon>Marinilabiliaceae</taxon>
        <taxon>Plebeiibacterium</taxon>
    </lineage>
</organism>
<evidence type="ECO:0000259" key="1">
    <source>
        <dbReference type="Pfam" id="PF01935"/>
    </source>
</evidence>
<keyword evidence="2" id="KW-0067">ATP-binding</keyword>
<evidence type="ECO:0000313" key="2">
    <source>
        <dbReference type="EMBL" id="MCW3805669.1"/>
    </source>
</evidence>
<dbReference type="InterPro" id="IPR008571">
    <property type="entry name" value="HerA-like"/>
</dbReference>
<gene>
    <name evidence="2" type="ORF">OM074_08505</name>
</gene>
<dbReference type="PANTHER" id="PTHR42957">
    <property type="entry name" value="HELICASE MJ1565-RELATED"/>
    <property type="match status" value="1"/>
</dbReference>
<proteinExistence type="predicted"/>
<sequence length="619" mass="71127">MNDLNAVLKIGIVNSVKGRKVDVIVDKSKNASHLLHNGDIIKNVSVGGYIKITKGFEELVGKIEGEYISTDKSLDRKEYAHNRDKISRVLNVSLVGYFEKLKFKQGIKELPLIENECYLLTQDEFNRVHHFIKDINGVPDIPIRIGTLASEKGKEISVGVNSLFASHIGVFGNTGSGKSYTLAGLYHKLFEAYQNNSGFKANAKFLIIDFNGEYLNGAEGDNIITDFKNKNLYKLTTREESTKKYPITENEISDVDFWSIFLTATEKTQKPFLKRALSNDFYFSRLNDENDFKYAISVILESLVTKKVDKGDIMQFLNDVANSTKAENIDISDLIDDYQQNLKWHSNQQKYYFEDDEQTLYEDNDDFKEYVITNKLDDSSIQVDEISYLEKIRLRIVFQFYNEIAKFNLNTEHISPLLKRLKNIENLDKVITISSDHSDKFIDIISLADVNTSMKKVLPLLICKQIYDKKKQERNDKKFLNIIIDEAHNILSYSSQRESETWKDYRLETFEEIIKEGRKFGVFLTVASQRPSDISSTIISQLHNYFLHRLINNKDIEAVERTVSYLDQVSFEALSILPTGTCILAGLSAQVPIIIEIDKIEDGYEPYNKTIKPTDYWGN</sequence>
<protein>
    <submittedName>
        <fullName evidence="2">ATP-binding protein</fullName>
    </submittedName>
</protein>
<dbReference type="Pfam" id="PF01935">
    <property type="entry name" value="DUF87"/>
    <property type="match status" value="1"/>
</dbReference>
<dbReference type="GO" id="GO:0005524">
    <property type="term" value="F:ATP binding"/>
    <property type="evidence" value="ECO:0007669"/>
    <property type="project" value="UniProtKB-KW"/>
</dbReference>
<dbReference type="Gene3D" id="3.40.50.300">
    <property type="entry name" value="P-loop containing nucleotide triphosphate hydrolases"/>
    <property type="match status" value="2"/>
</dbReference>
<name>A0AAE3MDE7_9BACT</name>
<reference evidence="2" key="1">
    <citation type="submission" date="2022-10" db="EMBL/GenBank/DDBJ databases">
        <authorList>
            <person name="Yu W.X."/>
        </authorList>
    </citation>
    <scope>NUCLEOTIDE SEQUENCE</scope>
    <source>
        <strain evidence="2">D04</strain>
    </source>
</reference>
<dbReference type="SUPFAM" id="SSF52540">
    <property type="entry name" value="P-loop containing nucleoside triphosphate hydrolases"/>
    <property type="match status" value="1"/>
</dbReference>
<keyword evidence="3" id="KW-1185">Reference proteome</keyword>
<dbReference type="AlphaFoldDB" id="A0AAE3MDE7"/>
<dbReference type="Proteomes" id="UP001207408">
    <property type="component" value="Unassembled WGS sequence"/>
</dbReference>